<keyword evidence="3" id="KW-0238">DNA-binding</keyword>
<dbReference type="Proteomes" id="UP000315730">
    <property type="component" value="Unassembled WGS sequence"/>
</dbReference>
<dbReference type="SUPFAM" id="SSF46785">
    <property type="entry name" value="Winged helix' DNA-binding domain"/>
    <property type="match status" value="1"/>
</dbReference>
<comment type="similarity">
    <text evidence="1">Belongs to the LysR transcriptional regulatory family.</text>
</comment>
<dbReference type="Gene3D" id="3.40.190.10">
    <property type="entry name" value="Periplasmic binding protein-like II"/>
    <property type="match status" value="2"/>
</dbReference>
<dbReference type="InterPro" id="IPR000847">
    <property type="entry name" value="LysR_HTH_N"/>
</dbReference>
<dbReference type="InterPro" id="IPR011991">
    <property type="entry name" value="ArsR-like_HTH"/>
</dbReference>
<organism evidence="6 7">
    <name type="scientific">Kocuria varians</name>
    <name type="common">Micrococcus varians</name>
    <dbReference type="NCBI Taxonomy" id="1272"/>
    <lineage>
        <taxon>Bacteria</taxon>
        <taxon>Bacillati</taxon>
        <taxon>Actinomycetota</taxon>
        <taxon>Actinomycetes</taxon>
        <taxon>Micrococcales</taxon>
        <taxon>Micrococcaceae</taxon>
        <taxon>Kocuria</taxon>
    </lineage>
</organism>
<name>A0A4Y4D7W2_KOCVA</name>
<dbReference type="InterPro" id="IPR036390">
    <property type="entry name" value="WH_DNA-bd_sf"/>
</dbReference>
<dbReference type="OrthoDB" id="3673085at2"/>
<reference evidence="6 7" key="1">
    <citation type="submission" date="2019-06" db="EMBL/GenBank/DDBJ databases">
        <title>Whole genome shotgun sequence of Kocuria varians NBRC 15358.</title>
        <authorList>
            <person name="Hosoyama A."/>
            <person name="Uohara A."/>
            <person name="Ohji S."/>
            <person name="Ichikawa N."/>
        </authorList>
    </citation>
    <scope>NUCLEOTIDE SEQUENCE [LARGE SCALE GENOMIC DNA]</scope>
    <source>
        <strain evidence="6 7">NBRC 15358</strain>
    </source>
</reference>
<dbReference type="InterPro" id="IPR005119">
    <property type="entry name" value="LysR_subst-bd"/>
</dbReference>
<keyword evidence="7" id="KW-1185">Reference proteome</keyword>
<keyword evidence="4" id="KW-0804">Transcription</keyword>
<keyword evidence="2" id="KW-0805">Transcription regulation</keyword>
<dbReference type="Pfam" id="PF00126">
    <property type="entry name" value="HTH_1"/>
    <property type="match status" value="1"/>
</dbReference>
<dbReference type="GO" id="GO:0003677">
    <property type="term" value="F:DNA binding"/>
    <property type="evidence" value="ECO:0007669"/>
    <property type="project" value="UniProtKB-KW"/>
</dbReference>
<evidence type="ECO:0000256" key="3">
    <source>
        <dbReference type="ARBA" id="ARBA00023125"/>
    </source>
</evidence>
<gene>
    <name evidence="6" type="ORF">KVA01_09850</name>
</gene>
<dbReference type="PANTHER" id="PTHR30346">
    <property type="entry name" value="TRANSCRIPTIONAL DUAL REGULATOR HCAR-RELATED"/>
    <property type="match status" value="1"/>
</dbReference>
<dbReference type="PANTHER" id="PTHR30346:SF29">
    <property type="entry name" value="LYSR SUBSTRATE-BINDING"/>
    <property type="match status" value="1"/>
</dbReference>
<evidence type="ECO:0000256" key="4">
    <source>
        <dbReference type="ARBA" id="ARBA00023163"/>
    </source>
</evidence>
<dbReference type="InterPro" id="IPR036388">
    <property type="entry name" value="WH-like_DNA-bd_sf"/>
</dbReference>
<dbReference type="GO" id="GO:0032993">
    <property type="term" value="C:protein-DNA complex"/>
    <property type="evidence" value="ECO:0007669"/>
    <property type="project" value="TreeGrafter"/>
</dbReference>
<evidence type="ECO:0000259" key="5">
    <source>
        <dbReference type="PROSITE" id="PS50931"/>
    </source>
</evidence>
<comment type="caution">
    <text evidence="6">The sequence shown here is derived from an EMBL/GenBank/DDBJ whole genome shotgun (WGS) entry which is preliminary data.</text>
</comment>
<dbReference type="Gene3D" id="1.10.10.10">
    <property type="entry name" value="Winged helix-like DNA-binding domain superfamily/Winged helix DNA-binding domain"/>
    <property type="match status" value="1"/>
</dbReference>
<dbReference type="AlphaFoldDB" id="A0A4Y4D7W2"/>
<evidence type="ECO:0000256" key="2">
    <source>
        <dbReference type="ARBA" id="ARBA00023015"/>
    </source>
</evidence>
<dbReference type="Pfam" id="PF03466">
    <property type="entry name" value="LysR_substrate"/>
    <property type="match status" value="1"/>
</dbReference>
<evidence type="ECO:0000256" key="1">
    <source>
        <dbReference type="ARBA" id="ARBA00009437"/>
    </source>
</evidence>
<dbReference type="SUPFAM" id="SSF53850">
    <property type="entry name" value="Periplasmic binding protein-like II"/>
    <property type="match status" value="1"/>
</dbReference>
<evidence type="ECO:0000313" key="7">
    <source>
        <dbReference type="Proteomes" id="UP000315730"/>
    </source>
</evidence>
<sequence length="310" mass="32474">MLNVERLRILAELSRRGTLRAVAEALSFSTSAVSQQLRQLEKDVGVPLVERVGRGLVLTPQGELLAARAHVILAEVERAEADVVASTGEPRGTVTVAGFQSAAITLVPATVDDVARHHPGVDVVFRLGEPAETLPALPGAEVDVALVESYPGATLAPVPGVTTLPLLEDPLWLALSPGRLAALDTDQDPVAQLSGAGWAVEPEGTAPHAWLVELCRRRGFDPHPVCVSEDLAVQLAFVASGHAVAVLPGLTLASAPPEVVTLPLGDPAPSRTVTAAWRENAGNRRAARAVLESLQRVARDLAPPGQLSRP</sequence>
<dbReference type="PROSITE" id="PS50931">
    <property type="entry name" value="HTH_LYSR"/>
    <property type="match status" value="1"/>
</dbReference>
<accession>A0A4Y4D7W2</accession>
<proteinExistence type="inferred from homology"/>
<dbReference type="STRING" id="1272.GCA_900014985_00567"/>
<dbReference type="EMBL" id="BJNW01000007">
    <property type="protein sequence ID" value="GEC98830.1"/>
    <property type="molecule type" value="Genomic_DNA"/>
</dbReference>
<dbReference type="GO" id="GO:0003700">
    <property type="term" value="F:DNA-binding transcription factor activity"/>
    <property type="evidence" value="ECO:0007669"/>
    <property type="project" value="InterPro"/>
</dbReference>
<evidence type="ECO:0000313" key="6">
    <source>
        <dbReference type="EMBL" id="GEC98830.1"/>
    </source>
</evidence>
<dbReference type="CDD" id="cd00090">
    <property type="entry name" value="HTH_ARSR"/>
    <property type="match status" value="1"/>
</dbReference>
<feature type="domain" description="HTH lysR-type" evidence="5">
    <location>
        <begin position="2"/>
        <end position="59"/>
    </location>
</feature>
<protein>
    <submittedName>
        <fullName evidence="6">LysR family transcriptional regulator</fullName>
    </submittedName>
</protein>
<dbReference type="RefSeq" id="WP_068467712.1">
    <property type="nucleotide sequence ID" value="NZ_BJNW01000007.1"/>
</dbReference>